<dbReference type="InterPro" id="IPR036291">
    <property type="entry name" value="NAD(P)-bd_dom_sf"/>
</dbReference>
<keyword evidence="3" id="KW-0560">Oxidoreductase</keyword>
<evidence type="ECO:0000256" key="4">
    <source>
        <dbReference type="RuleBase" id="RU000363"/>
    </source>
</evidence>
<sequence>MDDLKALGVNTFRLDVTDQESVNNAKELIIKETGGRLDYLINNAGQPCTMPAIDASIEMVQQVFDVNFHGVVRMTNAFSQILIASKGKIIQIGSVAGIFPFPWGAYYGATKAALHQYSSVLRLELKPFDVDVVTIVTGGVHTNISDDRDIPEGSLYIDAEEGIQDRRRMARNNQPMSSDEYAKRVFRAINKPVAPEQLWEGSYVTLLRFFNSYMPRWFIIFVLSRKFGLYEFYAKVRARYSKKNI</sequence>
<gene>
    <name evidence="5" type="primary">AYR1</name>
    <name evidence="5" type="ORF">AWJ20_1552</name>
</gene>
<evidence type="ECO:0000256" key="1">
    <source>
        <dbReference type="ARBA" id="ARBA00006484"/>
    </source>
</evidence>
<evidence type="ECO:0000313" key="5">
    <source>
        <dbReference type="EMBL" id="ANB13268.1"/>
    </source>
</evidence>
<dbReference type="Gene3D" id="3.40.50.720">
    <property type="entry name" value="NAD(P)-binding Rossmann-like Domain"/>
    <property type="match status" value="1"/>
</dbReference>
<dbReference type="GeneID" id="30033367"/>
<dbReference type="EMBL" id="CP014501">
    <property type="protein sequence ID" value="ANB13268.1"/>
    <property type="molecule type" value="Genomic_DNA"/>
</dbReference>
<dbReference type="InterPro" id="IPR020904">
    <property type="entry name" value="Sc_DH/Rdtase_CS"/>
</dbReference>
<dbReference type="InterPro" id="IPR002347">
    <property type="entry name" value="SDR_fam"/>
</dbReference>
<proteinExistence type="inferred from homology"/>
<dbReference type="GO" id="GO:0000140">
    <property type="term" value="F:acylglycerone-phosphate reductase (NADP+) activity"/>
    <property type="evidence" value="ECO:0007669"/>
    <property type="project" value="TreeGrafter"/>
</dbReference>
<dbReference type="PRINTS" id="PR00080">
    <property type="entry name" value="SDRFAMILY"/>
</dbReference>
<dbReference type="GO" id="GO:0005783">
    <property type="term" value="C:endoplasmic reticulum"/>
    <property type="evidence" value="ECO:0007669"/>
    <property type="project" value="TreeGrafter"/>
</dbReference>
<dbReference type="Pfam" id="PF00106">
    <property type="entry name" value="adh_short"/>
    <property type="match status" value="1"/>
</dbReference>
<comment type="similarity">
    <text evidence="1 4">Belongs to the short-chain dehydrogenases/reductases (SDR) family.</text>
</comment>
<dbReference type="OrthoDB" id="2102561at2759"/>
<reference evidence="5 6" key="1">
    <citation type="submission" date="2016-02" db="EMBL/GenBank/DDBJ databases">
        <title>Complete genome sequence and transcriptome regulation of the pentose utilising yeast Sugiyamaella lignohabitans.</title>
        <authorList>
            <person name="Bellasio M."/>
            <person name="Peymann A."/>
            <person name="Valli M."/>
            <person name="Sipitzky M."/>
            <person name="Graf A."/>
            <person name="Sauer M."/>
            <person name="Marx H."/>
            <person name="Mattanovich D."/>
        </authorList>
    </citation>
    <scope>NUCLEOTIDE SEQUENCE [LARGE SCALE GENOMIC DNA]</scope>
    <source>
        <strain evidence="5 6">CBS 10342</strain>
    </source>
</reference>
<dbReference type="PROSITE" id="PS00061">
    <property type="entry name" value="ADH_SHORT"/>
    <property type="match status" value="1"/>
</dbReference>
<keyword evidence="6" id="KW-1185">Reference proteome</keyword>
<keyword evidence="2" id="KW-0521">NADP</keyword>
<organism evidence="5 6">
    <name type="scientific">Sugiyamaella lignohabitans</name>
    <dbReference type="NCBI Taxonomy" id="796027"/>
    <lineage>
        <taxon>Eukaryota</taxon>
        <taxon>Fungi</taxon>
        <taxon>Dikarya</taxon>
        <taxon>Ascomycota</taxon>
        <taxon>Saccharomycotina</taxon>
        <taxon>Dipodascomycetes</taxon>
        <taxon>Dipodascales</taxon>
        <taxon>Trichomonascaceae</taxon>
        <taxon>Sugiyamaella</taxon>
    </lineage>
</organism>
<dbReference type="RefSeq" id="XP_018735745.1">
    <property type="nucleotide sequence ID" value="XM_018878442.1"/>
</dbReference>
<evidence type="ECO:0000313" key="6">
    <source>
        <dbReference type="Proteomes" id="UP000189580"/>
    </source>
</evidence>
<evidence type="ECO:0000256" key="3">
    <source>
        <dbReference type="ARBA" id="ARBA00023002"/>
    </source>
</evidence>
<dbReference type="KEGG" id="slb:AWJ20_1552"/>
<dbReference type="GO" id="GO:0006654">
    <property type="term" value="P:phosphatidic acid biosynthetic process"/>
    <property type="evidence" value="ECO:0007669"/>
    <property type="project" value="TreeGrafter"/>
</dbReference>
<name>A0A167DT70_9ASCO</name>
<dbReference type="Proteomes" id="UP000189580">
    <property type="component" value="Chromosome a"/>
</dbReference>
<dbReference type="PANTHER" id="PTHR44169:SF6">
    <property type="entry name" value="NADPH-DEPENDENT 1-ACYLDIHYDROXYACETONE PHOSPHATE REDUCTASE"/>
    <property type="match status" value="1"/>
</dbReference>
<accession>A0A167DT70</accession>
<dbReference type="GO" id="GO:0019433">
    <property type="term" value="P:triglyceride catabolic process"/>
    <property type="evidence" value="ECO:0007669"/>
    <property type="project" value="TreeGrafter"/>
</dbReference>
<dbReference type="PANTHER" id="PTHR44169">
    <property type="entry name" value="NADPH-DEPENDENT 1-ACYLDIHYDROXYACETONE PHOSPHATE REDUCTASE"/>
    <property type="match status" value="1"/>
</dbReference>
<dbReference type="AlphaFoldDB" id="A0A167DT70"/>
<evidence type="ECO:0000256" key="2">
    <source>
        <dbReference type="ARBA" id="ARBA00022857"/>
    </source>
</evidence>
<dbReference type="GO" id="GO:0004806">
    <property type="term" value="F:triacylglycerol lipase activity"/>
    <property type="evidence" value="ECO:0007669"/>
    <property type="project" value="TreeGrafter"/>
</dbReference>
<dbReference type="SUPFAM" id="SSF51735">
    <property type="entry name" value="NAD(P)-binding Rossmann-fold domains"/>
    <property type="match status" value="1"/>
</dbReference>
<dbReference type="PRINTS" id="PR00081">
    <property type="entry name" value="GDHRDH"/>
</dbReference>
<protein>
    <submittedName>
        <fullName evidence="5">Acylglycerone-phosphate reductase</fullName>
    </submittedName>
</protein>
<dbReference type="GO" id="GO:0005811">
    <property type="term" value="C:lipid droplet"/>
    <property type="evidence" value="ECO:0007669"/>
    <property type="project" value="TreeGrafter"/>
</dbReference>